<evidence type="ECO:0000256" key="4">
    <source>
        <dbReference type="ARBA" id="ARBA00014657"/>
    </source>
</evidence>
<evidence type="ECO:0000256" key="2">
    <source>
        <dbReference type="ARBA" id="ARBA00008467"/>
    </source>
</evidence>
<dbReference type="GO" id="GO:0005829">
    <property type="term" value="C:cytosol"/>
    <property type="evidence" value="ECO:0007669"/>
    <property type="project" value="TreeGrafter"/>
</dbReference>
<sequence length="411" mass="43071">MRRVVVTGIGAVTPVGNNVPEFWEAIKNGKNGIAPITRFDVSESKYKLAAEVKEFDPTKYMDKLTAKKLDRFVQFAMVAASEAMTDSQLEGNIEKEDLAVYFGSGIGGFETLCESYDVLREKGPRRVSPLFIPKIINNIAAGNIAIHYQAQNACVAVSTACATGTTAIGEGYRAVLHGYTTAAICGGSEAAIVPLAVAGFGSCMALNASEDPNAASLPFDKRRAGFVMGEGAGAVILEEYEHAKARGAKIYAEIVGYGSTCDAHHVTAPAEEAIASGKAIVNAMAGLEGVKPEEIYINAHGTGTALNDKTETRAIKNAFGEADAKKVHISSTKSMTGHMLGAAGAVEAIAAILAVQEDVIPPTINLKEADPACDLDYTPNTAVKTTVEAAMSTSLGFGGHNACVAFRKMRG</sequence>
<evidence type="ECO:0000256" key="11">
    <source>
        <dbReference type="ARBA" id="ARBA00024006"/>
    </source>
</evidence>
<name>A0A401LGP0_9FIRM</name>
<dbReference type="UniPathway" id="UPA00094"/>
<comment type="caution">
    <text evidence="18">The sequence shown here is derived from an EMBL/GenBank/DDBJ whole genome shotgun (WGS) entry which is preliminary data.</text>
</comment>
<comment type="function">
    <text evidence="11 14">Involved in the type II fatty acid elongation cycle. Catalyzes the elongation of a wide range of acyl-ACP by the addition of two carbons from malonyl-ACP to an acyl acceptor. Can efficiently catalyze the conversion of palmitoleoyl-ACP (cis-hexadec-9-enoyl-ACP) to cis-vaccenoyl-ACP (cis-octadec-11-enoyl-ACP), an essential step in the thermal regulation of fatty acid composition.</text>
</comment>
<dbReference type="PANTHER" id="PTHR11712:SF336">
    <property type="entry name" value="3-OXOACYL-[ACYL-CARRIER-PROTEIN] SYNTHASE, MITOCHONDRIAL"/>
    <property type="match status" value="1"/>
</dbReference>
<dbReference type="AlphaFoldDB" id="A0A401LGP0"/>
<keyword evidence="9 14" id="KW-0275">Fatty acid biosynthesis</keyword>
<evidence type="ECO:0000256" key="9">
    <source>
        <dbReference type="ARBA" id="ARBA00023160"/>
    </source>
</evidence>
<dbReference type="PIRSF" id="PIRSF000447">
    <property type="entry name" value="KAS_II"/>
    <property type="match status" value="1"/>
</dbReference>
<evidence type="ECO:0000256" key="1">
    <source>
        <dbReference type="ARBA" id="ARBA00005194"/>
    </source>
</evidence>
<dbReference type="Pfam" id="PF00109">
    <property type="entry name" value="ketoacyl-synt"/>
    <property type="match status" value="1"/>
</dbReference>
<dbReference type="InterPro" id="IPR020841">
    <property type="entry name" value="PKS_Beta-ketoAc_synthase_dom"/>
</dbReference>
<comment type="pathway">
    <text evidence="1 14">Lipid metabolism; fatty acid biosynthesis.</text>
</comment>
<comment type="similarity">
    <text evidence="2 14 16">Belongs to the thiolase-like superfamily. Beta-ketoacyl-ACP synthases family.</text>
</comment>
<evidence type="ECO:0000256" key="12">
    <source>
        <dbReference type="ARBA" id="ARBA00047318"/>
    </source>
</evidence>
<dbReference type="NCBIfam" id="TIGR03150">
    <property type="entry name" value="fabF"/>
    <property type="match status" value="1"/>
</dbReference>
<keyword evidence="8" id="KW-0443">Lipid metabolism</keyword>
<dbReference type="InterPro" id="IPR000794">
    <property type="entry name" value="Beta-ketoacyl_synthase"/>
</dbReference>
<feature type="active site" description="For beta-ketoacyl synthase activity" evidence="15">
    <location>
        <position position="161"/>
    </location>
</feature>
<dbReference type="PROSITE" id="PS52004">
    <property type="entry name" value="KS3_2"/>
    <property type="match status" value="1"/>
</dbReference>
<keyword evidence="6 14" id="KW-0808">Transferase</keyword>
<keyword evidence="5 14" id="KW-0444">Lipid biosynthesis</keyword>
<dbReference type="FunFam" id="3.40.47.10:FF:000018">
    <property type="entry name" value="3-oxoacyl-[acyl-carrier-protein] synthase 2"/>
    <property type="match status" value="1"/>
</dbReference>
<reference evidence="18 19" key="1">
    <citation type="submission" date="2018-10" db="EMBL/GenBank/DDBJ databases">
        <title>Draft Genome Sequence of Anaerotignum sp. KCTC 15736.</title>
        <authorList>
            <person name="Choi S.H."/>
            <person name="Kim J.S."/>
            <person name="Kang S.W."/>
            <person name="Lee J.S."/>
            <person name="Park S.H."/>
        </authorList>
    </citation>
    <scope>NUCLEOTIDE SEQUENCE [LARGE SCALE GENOMIC DNA]</scope>
    <source>
        <strain evidence="18 19">KCTC 15736</strain>
    </source>
</reference>
<evidence type="ECO:0000313" key="19">
    <source>
        <dbReference type="Proteomes" id="UP000287361"/>
    </source>
</evidence>
<gene>
    <name evidence="18" type="primary">fabF</name>
    <name evidence="18" type="ORF">KGMB03357_23280</name>
</gene>
<comment type="catalytic activity">
    <reaction evidence="13 14">
        <text>a fatty acyl-[ACP] + malonyl-[ACP] + H(+) = a 3-oxoacyl-[ACP] + holo-[ACP] + CO2</text>
        <dbReference type="Rhea" id="RHEA:22836"/>
        <dbReference type="Rhea" id="RHEA-COMP:9623"/>
        <dbReference type="Rhea" id="RHEA-COMP:9685"/>
        <dbReference type="Rhea" id="RHEA-COMP:9916"/>
        <dbReference type="Rhea" id="RHEA-COMP:14125"/>
        <dbReference type="ChEBI" id="CHEBI:15378"/>
        <dbReference type="ChEBI" id="CHEBI:16526"/>
        <dbReference type="ChEBI" id="CHEBI:64479"/>
        <dbReference type="ChEBI" id="CHEBI:78449"/>
        <dbReference type="ChEBI" id="CHEBI:78776"/>
        <dbReference type="ChEBI" id="CHEBI:138651"/>
    </reaction>
</comment>
<dbReference type="NCBIfam" id="NF005589">
    <property type="entry name" value="PRK07314.1"/>
    <property type="match status" value="1"/>
</dbReference>
<evidence type="ECO:0000313" key="18">
    <source>
        <dbReference type="EMBL" id="GCB30667.1"/>
    </source>
</evidence>
<protein>
    <recommendedName>
        <fullName evidence="4 14">3-oxoacyl-[acyl-carrier-protein] synthase 2</fullName>
        <ecNumber evidence="3 14">2.3.1.179</ecNumber>
    </recommendedName>
</protein>
<keyword evidence="7" id="KW-0276">Fatty acid metabolism</keyword>
<dbReference type="SMART" id="SM00825">
    <property type="entry name" value="PKS_KS"/>
    <property type="match status" value="1"/>
</dbReference>
<organism evidence="18 19">
    <name type="scientific">Anaerotignum faecicola</name>
    <dbReference type="NCBI Taxonomy" id="2358141"/>
    <lineage>
        <taxon>Bacteria</taxon>
        <taxon>Bacillati</taxon>
        <taxon>Bacillota</taxon>
        <taxon>Clostridia</taxon>
        <taxon>Lachnospirales</taxon>
        <taxon>Anaerotignaceae</taxon>
        <taxon>Anaerotignum</taxon>
    </lineage>
</organism>
<evidence type="ECO:0000256" key="13">
    <source>
        <dbReference type="ARBA" id="ARBA00047659"/>
    </source>
</evidence>
<dbReference type="CDD" id="cd00834">
    <property type="entry name" value="KAS_I_II"/>
    <property type="match status" value="1"/>
</dbReference>
<comment type="catalytic activity">
    <reaction evidence="12 14">
        <text>(9Z)-hexadecenoyl-[ACP] + malonyl-[ACP] + H(+) = 3-oxo-(11Z)-octadecenoyl-[ACP] + holo-[ACP] + CO2</text>
        <dbReference type="Rhea" id="RHEA:55040"/>
        <dbReference type="Rhea" id="RHEA-COMP:9623"/>
        <dbReference type="Rhea" id="RHEA-COMP:9685"/>
        <dbReference type="Rhea" id="RHEA-COMP:10800"/>
        <dbReference type="Rhea" id="RHEA-COMP:14074"/>
        <dbReference type="ChEBI" id="CHEBI:15378"/>
        <dbReference type="ChEBI" id="CHEBI:16526"/>
        <dbReference type="ChEBI" id="CHEBI:64479"/>
        <dbReference type="ChEBI" id="CHEBI:78449"/>
        <dbReference type="ChEBI" id="CHEBI:83989"/>
        <dbReference type="ChEBI" id="CHEBI:138538"/>
        <dbReference type="EC" id="2.3.1.179"/>
    </reaction>
</comment>
<dbReference type="InterPro" id="IPR016039">
    <property type="entry name" value="Thiolase-like"/>
</dbReference>
<dbReference type="InterPro" id="IPR014031">
    <property type="entry name" value="Ketoacyl_synth_C"/>
</dbReference>
<dbReference type="InterPro" id="IPR017568">
    <property type="entry name" value="3-oxoacyl-ACP_synth-2"/>
</dbReference>
<keyword evidence="10 14" id="KW-0012">Acyltransferase</keyword>
<evidence type="ECO:0000256" key="15">
    <source>
        <dbReference type="PIRSR" id="PIRSR000447-1"/>
    </source>
</evidence>
<evidence type="ECO:0000256" key="10">
    <source>
        <dbReference type="ARBA" id="ARBA00023315"/>
    </source>
</evidence>
<dbReference type="PANTHER" id="PTHR11712">
    <property type="entry name" value="POLYKETIDE SYNTHASE-RELATED"/>
    <property type="match status" value="1"/>
</dbReference>
<dbReference type="Pfam" id="PF02801">
    <property type="entry name" value="Ketoacyl-synt_C"/>
    <property type="match status" value="1"/>
</dbReference>
<feature type="domain" description="Ketosynthase family 3 (KS3)" evidence="17">
    <location>
        <begin position="1"/>
        <end position="408"/>
    </location>
</feature>
<keyword evidence="19" id="KW-1185">Reference proteome</keyword>
<evidence type="ECO:0000256" key="5">
    <source>
        <dbReference type="ARBA" id="ARBA00022516"/>
    </source>
</evidence>
<evidence type="ECO:0000256" key="7">
    <source>
        <dbReference type="ARBA" id="ARBA00022832"/>
    </source>
</evidence>
<evidence type="ECO:0000259" key="17">
    <source>
        <dbReference type="PROSITE" id="PS52004"/>
    </source>
</evidence>
<dbReference type="Proteomes" id="UP000287361">
    <property type="component" value="Unassembled WGS sequence"/>
</dbReference>
<dbReference type="OrthoDB" id="9808669at2"/>
<evidence type="ECO:0000256" key="6">
    <source>
        <dbReference type="ARBA" id="ARBA00022679"/>
    </source>
</evidence>
<dbReference type="GO" id="GO:0004315">
    <property type="term" value="F:3-oxoacyl-[acyl-carrier-protein] synthase activity"/>
    <property type="evidence" value="ECO:0007669"/>
    <property type="project" value="UniProtKB-UniRule"/>
</dbReference>
<evidence type="ECO:0000256" key="14">
    <source>
        <dbReference type="PIRNR" id="PIRNR000447"/>
    </source>
</evidence>
<dbReference type="EC" id="2.3.1.179" evidence="3 14"/>
<proteinExistence type="inferred from homology"/>
<dbReference type="GO" id="GO:0006633">
    <property type="term" value="P:fatty acid biosynthetic process"/>
    <property type="evidence" value="ECO:0007669"/>
    <property type="project" value="UniProtKB-UniRule"/>
</dbReference>
<dbReference type="SUPFAM" id="SSF53901">
    <property type="entry name" value="Thiolase-like"/>
    <property type="match status" value="2"/>
</dbReference>
<evidence type="ECO:0000256" key="3">
    <source>
        <dbReference type="ARBA" id="ARBA00012356"/>
    </source>
</evidence>
<evidence type="ECO:0000256" key="8">
    <source>
        <dbReference type="ARBA" id="ARBA00023098"/>
    </source>
</evidence>
<dbReference type="InterPro" id="IPR014030">
    <property type="entry name" value="Ketoacyl_synth_N"/>
</dbReference>
<dbReference type="EMBL" id="BHVZ01000014">
    <property type="protein sequence ID" value="GCB30667.1"/>
    <property type="molecule type" value="Genomic_DNA"/>
</dbReference>
<dbReference type="Gene3D" id="3.40.47.10">
    <property type="match status" value="2"/>
</dbReference>
<evidence type="ECO:0000256" key="16">
    <source>
        <dbReference type="RuleBase" id="RU003694"/>
    </source>
</evidence>
<accession>A0A401LGP0</accession>